<name>A0ABR3B8G3_PHYBL</name>
<organism evidence="2 3">
    <name type="scientific">Phycomyces blakesleeanus</name>
    <dbReference type="NCBI Taxonomy" id="4837"/>
    <lineage>
        <taxon>Eukaryota</taxon>
        <taxon>Fungi</taxon>
        <taxon>Fungi incertae sedis</taxon>
        <taxon>Mucoromycota</taxon>
        <taxon>Mucoromycotina</taxon>
        <taxon>Mucoromycetes</taxon>
        <taxon>Mucorales</taxon>
        <taxon>Phycomycetaceae</taxon>
        <taxon>Phycomyces</taxon>
    </lineage>
</organism>
<evidence type="ECO:0000256" key="1">
    <source>
        <dbReference type="SAM" id="MobiDB-lite"/>
    </source>
</evidence>
<dbReference type="Proteomes" id="UP001448207">
    <property type="component" value="Unassembled WGS sequence"/>
</dbReference>
<proteinExistence type="predicted"/>
<sequence length="235" mass="26737">MTQREQKNILEHQGPSKPLKKSWELLFGSFANSDPIATQNQDEDVIIISDDDDDNDDTMDDTMDNECEIALENPTETPPSPDTTDSNMETSNTDVESNYTDALNDMDSSSGDIEFYDCVMELNNNNVEVADKNSNNSRDFEISEDTTGTTDDYIEISDDEEDTIVNQNNEGDDDSCVFLYENITQQRLSHIQEDDVVDITEKMKIVSKAKAKELDRLRRSLNVIETSHHKKSLWE</sequence>
<feature type="region of interest" description="Disordered" evidence="1">
    <location>
        <begin position="1"/>
        <end position="20"/>
    </location>
</feature>
<evidence type="ECO:0000313" key="3">
    <source>
        <dbReference type="Proteomes" id="UP001448207"/>
    </source>
</evidence>
<protein>
    <submittedName>
        <fullName evidence="2">Uncharacterized protein</fullName>
    </submittedName>
</protein>
<reference evidence="2 3" key="1">
    <citation type="submission" date="2024-04" db="EMBL/GenBank/DDBJ databases">
        <title>Symmetric and asymmetric DNA N6-adenine methylation regulates different biological responses in Mucorales.</title>
        <authorList>
            <consortium name="Lawrence Berkeley National Laboratory"/>
            <person name="Lax C."/>
            <person name="Mondo S.J."/>
            <person name="Osorio-Concepcion M."/>
            <person name="Muszewska A."/>
            <person name="Corrochano-Luque M."/>
            <person name="Gutierrez G."/>
            <person name="Riley R."/>
            <person name="Lipzen A."/>
            <person name="Guo J."/>
            <person name="Hundley H."/>
            <person name="Amirebrahimi M."/>
            <person name="Ng V."/>
            <person name="Lorenzo-Gutierrez D."/>
            <person name="Binder U."/>
            <person name="Yang J."/>
            <person name="Song Y."/>
            <person name="Canovas D."/>
            <person name="Navarro E."/>
            <person name="Freitag M."/>
            <person name="Gabaldon T."/>
            <person name="Grigoriev I.V."/>
            <person name="Corrochano L.M."/>
            <person name="Nicolas F.E."/>
            <person name="Garre V."/>
        </authorList>
    </citation>
    <scope>NUCLEOTIDE SEQUENCE [LARGE SCALE GENOMIC DNA]</scope>
    <source>
        <strain evidence="2 3">L51</strain>
    </source>
</reference>
<evidence type="ECO:0000313" key="2">
    <source>
        <dbReference type="EMBL" id="KAL0091831.1"/>
    </source>
</evidence>
<comment type="caution">
    <text evidence="2">The sequence shown here is derived from an EMBL/GenBank/DDBJ whole genome shotgun (WGS) entry which is preliminary data.</text>
</comment>
<gene>
    <name evidence="2" type="ORF">J3Q64DRAFT_1331773</name>
</gene>
<accession>A0ABR3B8G3</accession>
<feature type="region of interest" description="Disordered" evidence="1">
    <location>
        <begin position="70"/>
        <end position="94"/>
    </location>
</feature>
<dbReference type="EMBL" id="JBCLYO010000003">
    <property type="protein sequence ID" value="KAL0091831.1"/>
    <property type="molecule type" value="Genomic_DNA"/>
</dbReference>
<keyword evidence="3" id="KW-1185">Reference proteome</keyword>
<feature type="compositionally biased region" description="Basic and acidic residues" evidence="1">
    <location>
        <begin position="1"/>
        <end position="10"/>
    </location>
</feature>